<feature type="non-terminal residue" evidence="2">
    <location>
        <position position="393"/>
    </location>
</feature>
<feature type="transmembrane region" description="Helical" evidence="1">
    <location>
        <begin position="156"/>
        <end position="177"/>
    </location>
</feature>
<evidence type="ECO:0000313" key="3">
    <source>
        <dbReference type="Proteomes" id="UP000271974"/>
    </source>
</evidence>
<dbReference type="AlphaFoldDB" id="A0A433T0E3"/>
<keyword evidence="1" id="KW-0812">Transmembrane</keyword>
<name>A0A433T0E3_ELYCH</name>
<accession>A0A433T0E3</accession>
<feature type="transmembrane region" description="Helical" evidence="1">
    <location>
        <begin position="119"/>
        <end position="144"/>
    </location>
</feature>
<keyword evidence="1" id="KW-1133">Transmembrane helix</keyword>
<evidence type="ECO:0000256" key="1">
    <source>
        <dbReference type="SAM" id="Phobius"/>
    </source>
</evidence>
<dbReference type="Proteomes" id="UP000271974">
    <property type="component" value="Unassembled WGS sequence"/>
</dbReference>
<feature type="transmembrane region" description="Helical" evidence="1">
    <location>
        <begin position="369"/>
        <end position="388"/>
    </location>
</feature>
<proteinExistence type="predicted"/>
<evidence type="ECO:0000313" key="2">
    <source>
        <dbReference type="EMBL" id="RUS75014.1"/>
    </source>
</evidence>
<keyword evidence="3" id="KW-1185">Reference proteome</keyword>
<sequence length="393" mass="45033">MWPKRRYPVYTHGCALAKTRRKLGLDPCQEEIDGVSYISGDSTAGLSQKNAQTPNTQRSTRDALKVLYGIFRYPFIILHISGFPVQFFKYETNDLESDDAEDTQMCHRANYLNSVLHKFVSLMFLVILSVHIMNIVRCLAFIVYAIKTFECSTALFYIHFTLFTLPGSIIFGAEVLYPPAVTMHLSRDLCRYNEKFGLFCNVASFQRRVNIWTCVTVSLYTLMIVVWAVFYRMVSETGNPFFTYPWLHSCDTWSELWTAVVCVSMLVTGWPLVAHYVLYTSLVALFAKEYGKLAKYMSVAWREMREAELEKAFTQLRERHTSLSRVMISLSAQCSRFCGLVILFDVVTFMFAVYAAARGPRFDDRIVSETMSAVFALVSISCVCGYWGKINSK</sequence>
<comment type="caution">
    <text evidence="2">The sequence shown here is derived from an EMBL/GenBank/DDBJ whole genome shotgun (WGS) entry which is preliminary data.</text>
</comment>
<organism evidence="2 3">
    <name type="scientific">Elysia chlorotica</name>
    <name type="common">Eastern emerald elysia</name>
    <name type="synonym">Sea slug</name>
    <dbReference type="NCBI Taxonomy" id="188477"/>
    <lineage>
        <taxon>Eukaryota</taxon>
        <taxon>Metazoa</taxon>
        <taxon>Spiralia</taxon>
        <taxon>Lophotrochozoa</taxon>
        <taxon>Mollusca</taxon>
        <taxon>Gastropoda</taxon>
        <taxon>Heterobranchia</taxon>
        <taxon>Euthyneura</taxon>
        <taxon>Panpulmonata</taxon>
        <taxon>Sacoglossa</taxon>
        <taxon>Placobranchoidea</taxon>
        <taxon>Plakobranchidae</taxon>
        <taxon>Elysia</taxon>
    </lineage>
</organism>
<reference evidence="2 3" key="1">
    <citation type="submission" date="2019-01" db="EMBL/GenBank/DDBJ databases">
        <title>A draft genome assembly of the solar-powered sea slug Elysia chlorotica.</title>
        <authorList>
            <person name="Cai H."/>
            <person name="Li Q."/>
            <person name="Fang X."/>
            <person name="Li J."/>
            <person name="Curtis N.E."/>
            <person name="Altenburger A."/>
            <person name="Shibata T."/>
            <person name="Feng M."/>
            <person name="Maeda T."/>
            <person name="Schwartz J.A."/>
            <person name="Shigenobu S."/>
            <person name="Lundholm N."/>
            <person name="Nishiyama T."/>
            <person name="Yang H."/>
            <person name="Hasebe M."/>
            <person name="Li S."/>
            <person name="Pierce S.K."/>
            <person name="Wang J."/>
        </authorList>
    </citation>
    <scope>NUCLEOTIDE SEQUENCE [LARGE SCALE GENOMIC DNA]</scope>
    <source>
        <strain evidence="2">EC2010</strain>
        <tissue evidence="2">Whole organism of an adult</tissue>
    </source>
</reference>
<dbReference type="EMBL" id="RQTK01000778">
    <property type="protein sequence ID" value="RUS75014.1"/>
    <property type="molecule type" value="Genomic_DNA"/>
</dbReference>
<feature type="transmembrane region" description="Helical" evidence="1">
    <location>
        <begin position="209"/>
        <end position="230"/>
    </location>
</feature>
<keyword evidence="1" id="KW-0472">Membrane</keyword>
<feature type="transmembrane region" description="Helical" evidence="1">
    <location>
        <begin position="337"/>
        <end position="357"/>
    </location>
</feature>
<gene>
    <name evidence="2" type="ORF">EGW08_017237</name>
</gene>
<protein>
    <submittedName>
        <fullName evidence="2">Uncharacterized protein</fullName>
    </submittedName>
</protein>